<organism evidence="1 2">
    <name type="scientific">Daphnia magna</name>
    <dbReference type="NCBI Taxonomy" id="35525"/>
    <lineage>
        <taxon>Eukaryota</taxon>
        <taxon>Metazoa</taxon>
        <taxon>Ecdysozoa</taxon>
        <taxon>Arthropoda</taxon>
        <taxon>Crustacea</taxon>
        <taxon>Branchiopoda</taxon>
        <taxon>Diplostraca</taxon>
        <taxon>Cladocera</taxon>
        <taxon>Anomopoda</taxon>
        <taxon>Daphniidae</taxon>
        <taxon>Daphnia</taxon>
    </lineage>
</organism>
<keyword evidence="2" id="KW-1185">Reference proteome</keyword>
<comment type="caution">
    <text evidence="1">The sequence shown here is derived from an EMBL/GenBank/DDBJ whole genome shotgun (WGS) entry which is preliminary data.</text>
</comment>
<sequence>MFLTAPLTAFKHDSEAAGFWHSHNFQRCQLAAFPFAAPQTTTNSLFPACFFFASTRQPPISTVHRLRSLLQPQRNHHQFIVSNSFIVYGPTSFTDCSFLVHPSDSHQCIVFLTGLFVLIPFAEPKQTTSSLLFTALLPAVHHPSQTALFFALIRQPPIFKGMLAAFPFAAHKQPPTQVSHSYTDCVQKSFRGCCFWHSHKFPRCLLAAFPFAAPPNNRQLIISSLLFFLHPPVSHQFQRSIDCVPFCSPKATINSLFLIASLSTVKHPLQTGLFRIHLTATNCNGRDV</sequence>
<reference evidence="1 2" key="1">
    <citation type="submission" date="2016-03" db="EMBL/GenBank/DDBJ databases">
        <title>EvidentialGene: Evidence-directed Construction of Genes on Genomes.</title>
        <authorList>
            <person name="Gilbert D.G."/>
            <person name="Choi J.-H."/>
            <person name="Mockaitis K."/>
            <person name="Colbourne J."/>
            <person name="Pfrender M."/>
        </authorList>
    </citation>
    <scope>NUCLEOTIDE SEQUENCE [LARGE SCALE GENOMIC DNA]</scope>
    <source>
        <strain evidence="1 2">Xinb3</strain>
        <tissue evidence="1">Complete organism</tissue>
    </source>
</reference>
<dbReference type="Proteomes" id="UP000076858">
    <property type="component" value="Unassembled WGS sequence"/>
</dbReference>
<dbReference type="AlphaFoldDB" id="A0A164HKR1"/>
<evidence type="ECO:0000313" key="1">
    <source>
        <dbReference type="EMBL" id="KZS00345.1"/>
    </source>
</evidence>
<dbReference type="EMBL" id="LRGB01010522">
    <property type="protein sequence ID" value="KZS00345.1"/>
    <property type="molecule type" value="Genomic_DNA"/>
</dbReference>
<gene>
    <name evidence="1" type="ORF">APZ42_003372</name>
</gene>
<evidence type="ECO:0000313" key="2">
    <source>
        <dbReference type="Proteomes" id="UP000076858"/>
    </source>
</evidence>
<protein>
    <submittedName>
        <fullName evidence="1">Uncharacterized protein</fullName>
    </submittedName>
</protein>
<accession>A0A164HKR1</accession>
<proteinExistence type="predicted"/>
<name>A0A164HKR1_9CRUS</name>